<keyword evidence="3 4" id="KW-0687">Ribonucleoprotein</keyword>
<dbReference type="InterPro" id="IPR030878">
    <property type="entry name" value="Ribosomal_uL15"/>
</dbReference>
<dbReference type="InterPro" id="IPR005749">
    <property type="entry name" value="Ribosomal_uL15_bac-type"/>
</dbReference>
<evidence type="ECO:0000256" key="3">
    <source>
        <dbReference type="ARBA" id="ARBA00023274"/>
    </source>
</evidence>
<keyword evidence="4" id="KW-0699">rRNA-binding</keyword>
<evidence type="ECO:0000256" key="5">
    <source>
        <dbReference type="SAM" id="MobiDB-lite"/>
    </source>
</evidence>
<keyword evidence="2 4" id="KW-0689">Ribosomal protein</keyword>
<keyword evidence="4" id="KW-0694">RNA-binding</keyword>
<gene>
    <name evidence="4" type="primary">rplO</name>
    <name evidence="7" type="ORF">COZ90_00705</name>
</gene>
<evidence type="ECO:0000256" key="4">
    <source>
        <dbReference type="HAMAP-Rule" id="MF_01341"/>
    </source>
</evidence>
<evidence type="ECO:0000256" key="1">
    <source>
        <dbReference type="ARBA" id="ARBA00007320"/>
    </source>
</evidence>
<comment type="subunit">
    <text evidence="4">Part of the 50S ribosomal subunit.</text>
</comment>
<evidence type="ECO:0000313" key="8">
    <source>
        <dbReference type="Proteomes" id="UP000236840"/>
    </source>
</evidence>
<evidence type="ECO:0000313" key="7">
    <source>
        <dbReference type="EMBL" id="PIW91453.1"/>
    </source>
</evidence>
<comment type="caution">
    <text evidence="7">The sequence shown here is derived from an EMBL/GenBank/DDBJ whole genome shotgun (WGS) entry which is preliminary data.</text>
</comment>
<dbReference type="HAMAP" id="MF_01341">
    <property type="entry name" value="Ribosomal_uL15"/>
    <property type="match status" value="1"/>
</dbReference>
<evidence type="ECO:0000256" key="2">
    <source>
        <dbReference type="ARBA" id="ARBA00022980"/>
    </source>
</evidence>
<comment type="function">
    <text evidence="4">Binds to the 23S rRNA.</text>
</comment>
<dbReference type="InterPro" id="IPR036227">
    <property type="entry name" value="Ribosomal_uL15/eL18_sf"/>
</dbReference>
<feature type="domain" description="Large ribosomal subunit protein uL15/eL18" evidence="6">
    <location>
        <begin position="76"/>
        <end position="146"/>
    </location>
</feature>
<feature type="region of interest" description="Disordered" evidence="5">
    <location>
        <begin position="1"/>
        <end position="38"/>
    </location>
</feature>
<dbReference type="Gene3D" id="3.100.10.10">
    <property type="match status" value="1"/>
</dbReference>
<dbReference type="Proteomes" id="UP000236840">
    <property type="component" value="Unassembled WGS sequence"/>
</dbReference>
<accession>A0A2H9N1G5</accession>
<dbReference type="GO" id="GO:0019843">
    <property type="term" value="F:rRNA binding"/>
    <property type="evidence" value="ECO:0007669"/>
    <property type="project" value="UniProtKB-UniRule"/>
</dbReference>
<feature type="compositionally biased region" description="Basic residues" evidence="5">
    <location>
        <begin position="8"/>
        <end position="27"/>
    </location>
</feature>
<dbReference type="Pfam" id="PF00828">
    <property type="entry name" value="Ribosomal_L27A"/>
    <property type="match status" value="1"/>
</dbReference>
<dbReference type="AlphaFoldDB" id="A0A2H9N1G5"/>
<dbReference type="InterPro" id="IPR021131">
    <property type="entry name" value="Ribosomal_uL15/eL18"/>
</dbReference>
<dbReference type="PANTHER" id="PTHR12934:SF11">
    <property type="entry name" value="LARGE RIBOSOMAL SUBUNIT PROTEIN UL15M"/>
    <property type="match status" value="1"/>
</dbReference>
<evidence type="ECO:0000259" key="6">
    <source>
        <dbReference type="Pfam" id="PF00828"/>
    </source>
</evidence>
<name>A0A2H9N1G5_9BACT</name>
<dbReference type="GO" id="GO:0003735">
    <property type="term" value="F:structural constituent of ribosome"/>
    <property type="evidence" value="ECO:0007669"/>
    <property type="project" value="InterPro"/>
</dbReference>
<organism evidence="7 8">
    <name type="scientific">Candidatus Nealsonbacteria bacterium CG_4_8_14_3_um_filter_37_36</name>
    <dbReference type="NCBI Taxonomy" id="1974688"/>
    <lineage>
        <taxon>Bacteria</taxon>
        <taxon>Candidatus Nealsoniibacteriota</taxon>
    </lineage>
</organism>
<dbReference type="GO" id="GO:0006412">
    <property type="term" value="P:translation"/>
    <property type="evidence" value="ECO:0007669"/>
    <property type="project" value="UniProtKB-UniRule"/>
</dbReference>
<sequence>MQLQQLKPIHKFKKRKRVGHGGKRGTHSGRGVKGQRARAGRRLKPVIRELIKKYPKLRGYRQKLKAQSSKLKTAILNLEVLEKKFNAGEKVTPEILLEKRIIRKIKGRIPLVKILGEGKITKSLTIEGCQWSKSAKEKIEKVGGTIK</sequence>
<dbReference type="PANTHER" id="PTHR12934">
    <property type="entry name" value="50S RIBOSOMAL PROTEIN L15"/>
    <property type="match status" value="1"/>
</dbReference>
<protein>
    <recommendedName>
        <fullName evidence="4">Large ribosomal subunit protein uL15</fullName>
    </recommendedName>
</protein>
<proteinExistence type="inferred from homology"/>
<reference evidence="8" key="1">
    <citation type="submission" date="2017-09" db="EMBL/GenBank/DDBJ databases">
        <title>Depth-based differentiation of microbial function through sediment-hosted aquifers and enrichment of novel symbionts in the deep terrestrial subsurface.</title>
        <authorList>
            <person name="Probst A.J."/>
            <person name="Ladd B."/>
            <person name="Jarett J.K."/>
            <person name="Geller-Mcgrath D.E."/>
            <person name="Sieber C.M.K."/>
            <person name="Emerson J.B."/>
            <person name="Anantharaman K."/>
            <person name="Thomas B.C."/>
            <person name="Malmstrom R."/>
            <person name="Stieglmeier M."/>
            <person name="Klingl A."/>
            <person name="Woyke T."/>
            <person name="Ryan C.M."/>
            <person name="Banfield J.F."/>
        </authorList>
    </citation>
    <scope>NUCLEOTIDE SEQUENCE [LARGE SCALE GENOMIC DNA]</scope>
</reference>
<dbReference type="GO" id="GO:0022625">
    <property type="term" value="C:cytosolic large ribosomal subunit"/>
    <property type="evidence" value="ECO:0007669"/>
    <property type="project" value="TreeGrafter"/>
</dbReference>
<comment type="similarity">
    <text evidence="1 4">Belongs to the universal ribosomal protein uL15 family.</text>
</comment>
<dbReference type="SUPFAM" id="SSF52080">
    <property type="entry name" value="Ribosomal proteins L15p and L18e"/>
    <property type="match status" value="1"/>
</dbReference>
<dbReference type="EMBL" id="PFHJ01000017">
    <property type="protein sequence ID" value="PIW91453.1"/>
    <property type="molecule type" value="Genomic_DNA"/>
</dbReference>